<dbReference type="NCBIfam" id="TIGR02574">
    <property type="entry name" value="stabl_TIGR02574"/>
    <property type="match status" value="1"/>
</dbReference>
<accession>A0A1E3X7P7</accession>
<name>A0A1E3X7P7_9BACT</name>
<evidence type="ECO:0008006" key="3">
    <source>
        <dbReference type="Google" id="ProtNLM"/>
    </source>
</evidence>
<dbReference type="AlphaFoldDB" id="A0A1E3X7P7"/>
<dbReference type="Proteomes" id="UP000094056">
    <property type="component" value="Unassembled WGS sequence"/>
</dbReference>
<sequence>MTENTERLLKKALKLLPIERATIVDRLVSSLDKPDKTIDDLWRKEIEDRIDAYESGKMETVSVEEVLAKYKDK</sequence>
<dbReference type="InterPro" id="IPR013406">
    <property type="entry name" value="CHP02574_addiction_mod"/>
</dbReference>
<dbReference type="Pfam" id="PF09720">
    <property type="entry name" value="Unstab_antitox"/>
    <property type="match status" value="1"/>
</dbReference>
<evidence type="ECO:0000313" key="2">
    <source>
        <dbReference type="Proteomes" id="UP000094056"/>
    </source>
</evidence>
<organism evidence="1 2">
    <name type="scientific">Candidatus Scalindua rubra</name>
    <dbReference type="NCBI Taxonomy" id="1872076"/>
    <lineage>
        <taxon>Bacteria</taxon>
        <taxon>Pseudomonadati</taxon>
        <taxon>Planctomycetota</taxon>
        <taxon>Candidatus Brocadiia</taxon>
        <taxon>Candidatus Brocadiales</taxon>
        <taxon>Candidatus Scalinduaceae</taxon>
        <taxon>Candidatus Scalindua</taxon>
    </lineage>
</organism>
<evidence type="ECO:0000313" key="1">
    <source>
        <dbReference type="EMBL" id="ODS31579.1"/>
    </source>
</evidence>
<comment type="caution">
    <text evidence="1">The sequence shown here is derived from an EMBL/GenBank/DDBJ whole genome shotgun (WGS) entry which is preliminary data.</text>
</comment>
<proteinExistence type="predicted"/>
<reference evidence="1 2" key="1">
    <citation type="submission" date="2016-07" db="EMBL/GenBank/DDBJ databases">
        <title>Draft genome of Scalindua rubra, obtained from a brine-seawater interface in the Red Sea, sheds light on salt adaptation in anammox bacteria.</title>
        <authorList>
            <person name="Speth D.R."/>
            <person name="Lagkouvardos I."/>
            <person name="Wang Y."/>
            <person name="Qian P.-Y."/>
            <person name="Dutilh B.E."/>
            <person name="Jetten M.S."/>
        </authorList>
    </citation>
    <scope>NUCLEOTIDE SEQUENCE [LARGE SCALE GENOMIC DNA]</scope>
    <source>
        <strain evidence="1">BSI-1</strain>
    </source>
</reference>
<gene>
    <name evidence="1" type="ORF">SCARUB_03300</name>
</gene>
<protein>
    <recommendedName>
        <fullName evidence="3">Addiction module component</fullName>
    </recommendedName>
</protein>
<dbReference type="EMBL" id="MAYW01000108">
    <property type="protein sequence ID" value="ODS31579.1"/>
    <property type="molecule type" value="Genomic_DNA"/>
</dbReference>